<name>A0A1S3FPQ8_DIPOR</name>
<dbReference type="AlphaFoldDB" id="A0A1S3FPQ8"/>
<feature type="compositionally biased region" description="Basic and acidic residues" evidence="3">
    <location>
        <begin position="383"/>
        <end position="403"/>
    </location>
</feature>
<dbReference type="KEGG" id="dord:105990645"/>
<dbReference type="FunCoup" id="A0A1S3FPQ8">
    <property type="interactions" value="42"/>
</dbReference>
<evidence type="ECO:0000256" key="1">
    <source>
        <dbReference type="ARBA" id="ARBA00023054"/>
    </source>
</evidence>
<organism evidence="5 6">
    <name type="scientific">Dipodomys ordii</name>
    <name type="common">Ord's kangaroo rat</name>
    <dbReference type="NCBI Taxonomy" id="10020"/>
    <lineage>
        <taxon>Eukaryota</taxon>
        <taxon>Metazoa</taxon>
        <taxon>Chordata</taxon>
        <taxon>Craniata</taxon>
        <taxon>Vertebrata</taxon>
        <taxon>Euteleostomi</taxon>
        <taxon>Mammalia</taxon>
        <taxon>Eutheria</taxon>
        <taxon>Euarchontoglires</taxon>
        <taxon>Glires</taxon>
        <taxon>Rodentia</taxon>
        <taxon>Castorimorpha</taxon>
        <taxon>Heteromyidae</taxon>
        <taxon>Dipodomyinae</taxon>
        <taxon>Dipodomys</taxon>
    </lineage>
</organism>
<dbReference type="InParanoid" id="A0A1S3FPQ8"/>
<dbReference type="CTD" id="160762"/>
<evidence type="ECO:0000256" key="2">
    <source>
        <dbReference type="SAM" id="Coils"/>
    </source>
</evidence>
<dbReference type="RefSeq" id="XP_012878543.1">
    <property type="nucleotide sequence ID" value="XM_013023089.1"/>
</dbReference>
<accession>A0A1S3FPQ8</accession>
<gene>
    <name evidence="6" type="primary">Ccdc63</name>
</gene>
<feature type="coiled-coil region" evidence="2">
    <location>
        <begin position="75"/>
        <end position="102"/>
    </location>
</feature>
<evidence type="ECO:0000313" key="6">
    <source>
        <dbReference type="RefSeq" id="XP_012878543.1"/>
    </source>
</evidence>
<protein>
    <submittedName>
        <fullName evidence="6">Coiled-coil domain-containing protein 63</fullName>
    </submittedName>
</protein>
<dbReference type="GO" id="GO:0003341">
    <property type="term" value="P:cilium movement"/>
    <property type="evidence" value="ECO:0007669"/>
    <property type="project" value="TreeGrafter"/>
</dbReference>
<proteinExistence type="predicted"/>
<sequence length="403" mass="46188">MCGGKPENPTRHVGSLLESACLGVWKEIQSLKAEHEELMLMLSLLKSSKNVHLNQKNYVELRFLMQTKQDYETLISSMKMLLAELDDKIVQMERKITNQKQIFMKMQESNSPRKLQKQIHVLEMRLNFVPLKIRKHGKQSKGESFESYEVAHLRLLKFTSNGDLNQLIEDFMAKEEKNFARFTYLTELNNDMEMVQKKTQQIQDAIIQLRSQQQIDQDDSQLALKQMEEKVKVATEKAELCEARQGELSGMLSQLKGSLEKLFQRIGCDNTEIQGHLGERGTISDLNLPKYLAMIEKRTNELLLLEAQRRAKYAPRADVPGGFVNPFWGGSALLKPPEPVKVTPPAMGFDPFIEKLDEVDRPLEHSALRQLVLESGFSMRDSSSSREGRRDTRDHDKAKKGGL</sequence>
<dbReference type="OrthoDB" id="6766775at2759"/>
<keyword evidence="5" id="KW-1185">Reference proteome</keyword>
<dbReference type="GO" id="GO:0036158">
    <property type="term" value="P:outer dynein arm assembly"/>
    <property type="evidence" value="ECO:0007669"/>
    <property type="project" value="TreeGrafter"/>
</dbReference>
<dbReference type="PANTHER" id="PTHR21694">
    <property type="entry name" value="COILED-COIL DOMAIN-CONTAINING PROTEIN 63"/>
    <property type="match status" value="1"/>
</dbReference>
<dbReference type="InterPro" id="IPR049258">
    <property type="entry name" value="ODAD1_CC"/>
</dbReference>
<dbReference type="Pfam" id="PF21773">
    <property type="entry name" value="ODAD1_CC"/>
    <property type="match status" value="1"/>
</dbReference>
<reference evidence="6" key="1">
    <citation type="submission" date="2025-08" db="UniProtKB">
        <authorList>
            <consortium name="RefSeq"/>
        </authorList>
    </citation>
    <scope>IDENTIFICATION</scope>
    <source>
        <tissue evidence="6">Kidney</tissue>
    </source>
</reference>
<dbReference type="GeneID" id="105990645"/>
<evidence type="ECO:0000259" key="4">
    <source>
        <dbReference type="Pfam" id="PF21773"/>
    </source>
</evidence>
<dbReference type="InterPro" id="IPR051876">
    <property type="entry name" value="ODA-DC/CCD"/>
</dbReference>
<feature type="coiled-coil region" evidence="2">
    <location>
        <begin position="185"/>
        <end position="244"/>
    </location>
</feature>
<feature type="domain" description="ODAD1 central coiled coil region" evidence="4">
    <location>
        <begin position="135"/>
        <end position="279"/>
    </location>
</feature>
<dbReference type="GO" id="GO:0005930">
    <property type="term" value="C:axoneme"/>
    <property type="evidence" value="ECO:0007669"/>
    <property type="project" value="TreeGrafter"/>
</dbReference>
<dbReference type="PANTHER" id="PTHR21694:SF18">
    <property type="entry name" value="COILED-COIL DOMAIN-CONTAINING PROTEIN 63"/>
    <property type="match status" value="1"/>
</dbReference>
<keyword evidence="1 2" id="KW-0175">Coiled coil</keyword>
<evidence type="ECO:0000313" key="5">
    <source>
        <dbReference type="Proteomes" id="UP000081671"/>
    </source>
</evidence>
<dbReference type="Proteomes" id="UP000081671">
    <property type="component" value="Unplaced"/>
</dbReference>
<feature type="region of interest" description="Disordered" evidence="3">
    <location>
        <begin position="378"/>
        <end position="403"/>
    </location>
</feature>
<evidence type="ECO:0000256" key="3">
    <source>
        <dbReference type="SAM" id="MobiDB-lite"/>
    </source>
</evidence>